<dbReference type="FunFam" id="3.40.50.300:FF:000260">
    <property type="entry name" value="Cell division control 10"/>
    <property type="match status" value="1"/>
</dbReference>
<dbReference type="GO" id="GO:0043934">
    <property type="term" value="P:sporulation"/>
    <property type="evidence" value="ECO:0007669"/>
    <property type="project" value="UniProtKB-ARBA"/>
</dbReference>
<evidence type="ECO:0000256" key="3">
    <source>
        <dbReference type="ARBA" id="ARBA00023134"/>
    </source>
</evidence>
<dbReference type="InParanoid" id="A0A1Y1Y918"/>
<dbReference type="InterPro" id="IPR030379">
    <property type="entry name" value="G_SEPTIN_dom"/>
</dbReference>
<dbReference type="GO" id="GO:0005525">
    <property type="term" value="F:GTP binding"/>
    <property type="evidence" value="ECO:0007669"/>
    <property type="project" value="UniProtKB-KW"/>
</dbReference>
<evidence type="ECO:0000256" key="1">
    <source>
        <dbReference type="ARBA" id="ARBA00022618"/>
    </source>
</evidence>
<dbReference type="InterPro" id="IPR016491">
    <property type="entry name" value="Septin"/>
</dbReference>
<evidence type="ECO:0000256" key="4">
    <source>
        <dbReference type="ARBA" id="ARBA00023306"/>
    </source>
</evidence>
<evidence type="ECO:0000256" key="2">
    <source>
        <dbReference type="ARBA" id="ARBA00022741"/>
    </source>
</evidence>
<dbReference type="OrthoDB" id="416553at2759"/>
<reference evidence="7 8" key="1">
    <citation type="submission" date="2016-07" db="EMBL/GenBank/DDBJ databases">
        <title>Pervasive Adenine N6-methylation of Active Genes in Fungi.</title>
        <authorList>
            <consortium name="DOE Joint Genome Institute"/>
            <person name="Mondo S.J."/>
            <person name="Dannebaum R.O."/>
            <person name="Kuo R.C."/>
            <person name="Labutti K."/>
            <person name="Haridas S."/>
            <person name="Kuo A."/>
            <person name="Salamov A."/>
            <person name="Ahrendt S.R."/>
            <person name="Lipzen A."/>
            <person name="Sullivan W."/>
            <person name="Andreopoulos W.B."/>
            <person name="Clum A."/>
            <person name="Lindquist E."/>
            <person name="Daum C."/>
            <person name="Ramamoorthy G.K."/>
            <person name="Gryganskyi A."/>
            <person name="Culley D."/>
            <person name="Magnuson J.K."/>
            <person name="James T.Y."/>
            <person name="O'Malley M.A."/>
            <person name="Stajich J.E."/>
            <person name="Spatafora J.W."/>
            <person name="Visel A."/>
            <person name="Grigoriev I.V."/>
        </authorList>
    </citation>
    <scope>NUCLEOTIDE SEQUENCE [LARGE SCALE GENOMIC DNA]</scope>
    <source>
        <strain evidence="7 8">CBS 931.73</strain>
    </source>
</reference>
<dbReference type="Pfam" id="PF00735">
    <property type="entry name" value="Septin"/>
    <property type="match status" value="1"/>
</dbReference>
<dbReference type="SUPFAM" id="SSF52540">
    <property type="entry name" value="P-loop containing nucleoside triphosphate hydrolases"/>
    <property type="match status" value="1"/>
</dbReference>
<keyword evidence="8" id="KW-1185">Reference proteome</keyword>
<feature type="domain" description="Septin-type G" evidence="6">
    <location>
        <begin position="31"/>
        <end position="303"/>
    </location>
</feature>
<dbReference type="InterPro" id="IPR027417">
    <property type="entry name" value="P-loop_NTPase"/>
</dbReference>
<dbReference type="Gene3D" id="3.40.50.300">
    <property type="entry name" value="P-loop containing nucleotide triphosphate hydrolases"/>
    <property type="match status" value="1"/>
</dbReference>
<dbReference type="GO" id="GO:0032161">
    <property type="term" value="C:cleavage apparatus septin structure"/>
    <property type="evidence" value="ECO:0007669"/>
    <property type="project" value="UniProtKB-ARBA"/>
</dbReference>
<dbReference type="PIRSF" id="PIRSF006698">
    <property type="entry name" value="Septin"/>
    <property type="match status" value="1"/>
</dbReference>
<name>A0A1Y1Y918_9FUNG</name>
<dbReference type="AlphaFoldDB" id="A0A1Y1Y918"/>
<proteinExistence type="inferred from homology"/>
<comment type="caution">
    <text evidence="7">The sequence shown here is derived from an EMBL/GenBank/DDBJ whole genome shotgun (WGS) entry which is preliminary data.</text>
</comment>
<dbReference type="PROSITE" id="PS51719">
    <property type="entry name" value="G_SEPTIN"/>
    <property type="match status" value="1"/>
</dbReference>
<accession>A0A1Y1Y918</accession>
<dbReference type="Proteomes" id="UP000193498">
    <property type="component" value="Unassembled WGS sequence"/>
</dbReference>
<keyword evidence="3 5" id="KW-0342">GTP-binding</keyword>
<dbReference type="GO" id="GO:0000921">
    <property type="term" value="P:septin ring assembly"/>
    <property type="evidence" value="ECO:0007669"/>
    <property type="project" value="UniProtKB-ARBA"/>
</dbReference>
<dbReference type="EMBL" id="MCFE01000203">
    <property type="protein sequence ID" value="ORX94478.1"/>
    <property type="molecule type" value="Genomic_DNA"/>
</dbReference>
<dbReference type="STRING" id="1314790.A0A1Y1Y918"/>
<evidence type="ECO:0000259" key="6">
    <source>
        <dbReference type="PROSITE" id="PS51719"/>
    </source>
</evidence>
<comment type="similarity">
    <text evidence="5">Belongs to the TRAFAC class TrmE-Era-EngA-EngB-Septin-like GTPase superfamily. Septin GTPase family.</text>
</comment>
<evidence type="ECO:0000313" key="8">
    <source>
        <dbReference type="Proteomes" id="UP000193498"/>
    </source>
</evidence>
<organism evidence="7 8">
    <name type="scientific">Basidiobolus meristosporus CBS 931.73</name>
    <dbReference type="NCBI Taxonomy" id="1314790"/>
    <lineage>
        <taxon>Eukaryota</taxon>
        <taxon>Fungi</taxon>
        <taxon>Fungi incertae sedis</taxon>
        <taxon>Zoopagomycota</taxon>
        <taxon>Entomophthoromycotina</taxon>
        <taxon>Basidiobolomycetes</taxon>
        <taxon>Basidiobolales</taxon>
        <taxon>Basidiobolaceae</taxon>
        <taxon>Basidiobolus</taxon>
    </lineage>
</organism>
<evidence type="ECO:0000313" key="7">
    <source>
        <dbReference type="EMBL" id="ORX94478.1"/>
    </source>
</evidence>
<dbReference type="GO" id="GO:0051301">
    <property type="term" value="P:cell division"/>
    <property type="evidence" value="ECO:0007669"/>
    <property type="project" value="UniProtKB-KW"/>
</dbReference>
<evidence type="ECO:0000256" key="5">
    <source>
        <dbReference type="RuleBase" id="RU004560"/>
    </source>
</evidence>
<sequence>MTTTERKETGLSGYVGFETITEQIEKKFLKRGFQLNIMVVGETGLGKSTLINTLFSAHLVDSKGRRLVSEPIHKTLDINSATHNITENGVKLKLTIVDTPGFGDQVNNDNCWEGIIKYLKDQHAAYLRKELTATRNRFIDDTRIHCCLFFIAPTGHSLKPIDILVLKKLTEVVNVVPVIAKSDSLTPEERQAFKQRIKEEFIHHDIKLYPYDSPEDEEEDIALNKQIRELIPFAVVGSEKDVIIDEKPVRGRRNRWGVINVEDESHCEFVHLRNFLTRSHLQDLIETTAYIHYEGFRARQLLALRDDGEQPQAN</sequence>
<keyword evidence="1 7" id="KW-0132">Cell division</keyword>
<dbReference type="PANTHER" id="PTHR18884">
    <property type="entry name" value="SEPTIN"/>
    <property type="match status" value="1"/>
</dbReference>
<protein>
    <submittedName>
        <fullName evidence="7">Cell division/GTP binding protein</fullName>
    </submittedName>
</protein>
<dbReference type="FunCoup" id="A0A1Y1Y918">
    <property type="interactions" value="133"/>
</dbReference>
<keyword evidence="4" id="KW-0131">Cell cycle</keyword>
<dbReference type="CDD" id="cd01850">
    <property type="entry name" value="CDC_Septin"/>
    <property type="match status" value="1"/>
</dbReference>
<keyword evidence="2 5" id="KW-0547">Nucleotide-binding</keyword>
<gene>
    <name evidence="7" type="ORF">K493DRAFT_315462</name>
</gene>